<dbReference type="Gene3D" id="1.20.1050.10">
    <property type="match status" value="1"/>
</dbReference>
<dbReference type="InterPro" id="IPR010987">
    <property type="entry name" value="Glutathione-S-Trfase_C-like"/>
</dbReference>
<dbReference type="EC" id="5.2.1.2" evidence="4"/>
<dbReference type="SUPFAM" id="SSF47616">
    <property type="entry name" value="GST C-terminal domain-like"/>
    <property type="match status" value="1"/>
</dbReference>
<reference evidence="4" key="1">
    <citation type="submission" date="2023-03" db="EMBL/GenBank/DDBJ databases">
        <title>Chitinimonas shenzhenensis gen. nov., sp. nov., a novel member of family Burkholderiaceae isolated from activated sludge collected in Shen Zhen, China.</title>
        <authorList>
            <person name="Wang X."/>
        </authorList>
    </citation>
    <scope>NUCLEOTIDE SEQUENCE</scope>
    <source>
        <strain evidence="4">DQS-5</strain>
    </source>
</reference>
<dbReference type="NCBIfam" id="TIGR01262">
    <property type="entry name" value="maiA"/>
    <property type="match status" value="1"/>
</dbReference>
<comment type="caution">
    <text evidence="4">The sequence shown here is derived from an EMBL/GenBank/DDBJ whole genome shotgun (WGS) entry which is preliminary data.</text>
</comment>
<dbReference type="PANTHER" id="PTHR42673">
    <property type="entry name" value="MALEYLACETOACETATE ISOMERASE"/>
    <property type="match status" value="1"/>
</dbReference>
<evidence type="ECO:0000259" key="3">
    <source>
        <dbReference type="PROSITE" id="PS50405"/>
    </source>
</evidence>
<dbReference type="PROSITE" id="PS50405">
    <property type="entry name" value="GST_CTER"/>
    <property type="match status" value="1"/>
</dbReference>
<dbReference type="SFLD" id="SFLDG00358">
    <property type="entry name" value="Main_(cytGST)"/>
    <property type="match status" value="1"/>
</dbReference>
<protein>
    <submittedName>
        <fullName evidence="4">Maleylacetoacetate isomerase</fullName>
        <ecNumber evidence="4">5.2.1.2</ecNumber>
    </submittedName>
</protein>
<dbReference type="PANTHER" id="PTHR42673:SF21">
    <property type="entry name" value="GLUTATHIONE S-TRANSFERASE YFCF"/>
    <property type="match status" value="1"/>
</dbReference>
<dbReference type="EMBL" id="JARRAF010000010">
    <property type="protein sequence ID" value="MDK2124505.1"/>
    <property type="molecule type" value="Genomic_DNA"/>
</dbReference>
<dbReference type="InterPro" id="IPR004045">
    <property type="entry name" value="Glutathione_S-Trfase_N"/>
</dbReference>
<sequence length="215" mass="24290">MERTLYTYFRSSAAWRTRIALLLKGLPHQLAPIHLLRNGGEQHSPEYKAINPQEVVPTLQEGDIAITQSLAIIEYLDEVHPSPPLLPADPLARARVRELALTIACDIHPVNNLKILQYLKGPLGRSQQEADDWYRHWIRQGFDAFEKKLAALGSGDFCVGDHPTIADLCLVPQVFNARRFNVDLTPYPRIVRIDAHCMTLPAFIESQPSRQPDAE</sequence>
<dbReference type="RefSeq" id="WP_284100816.1">
    <property type="nucleotide sequence ID" value="NZ_JARRAF010000010.1"/>
</dbReference>
<dbReference type="CDD" id="cd03191">
    <property type="entry name" value="GST_C_Zeta"/>
    <property type="match status" value="1"/>
</dbReference>
<evidence type="ECO:0000313" key="4">
    <source>
        <dbReference type="EMBL" id="MDK2124505.1"/>
    </source>
</evidence>
<dbReference type="InterPro" id="IPR005955">
    <property type="entry name" value="GST_Zeta"/>
</dbReference>
<evidence type="ECO:0000259" key="2">
    <source>
        <dbReference type="PROSITE" id="PS50404"/>
    </source>
</evidence>
<comment type="similarity">
    <text evidence="1">Belongs to the GST superfamily. Zeta family.</text>
</comment>
<evidence type="ECO:0000256" key="1">
    <source>
        <dbReference type="ARBA" id="ARBA00010007"/>
    </source>
</evidence>
<accession>A0ABT7DWR8</accession>
<feature type="domain" description="GST C-terminal" evidence="3">
    <location>
        <begin position="89"/>
        <end position="215"/>
    </location>
</feature>
<dbReference type="InterPro" id="IPR034333">
    <property type="entry name" value="GST_Zeta_N"/>
</dbReference>
<keyword evidence="5" id="KW-1185">Reference proteome</keyword>
<dbReference type="Pfam" id="PF13410">
    <property type="entry name" value="GST_C_2"/>
    <property type="match status" value="1"/>
</dbReference>
<dbReference type="Proteomes" id="UP001172778">
    <property type="component" value="Unassembled WGS sequence"/>
</dbReference>
<dbReference type="InterPro" id="IPR040079">
    <property type="entry name" value="Glutathione_S-Trfase"/>
</dbReference>
<organism evidence="4 5">
    <name type="scientific">Parachitinimonas caeni</name>
    <dbReference type="NCBI Taxonomy" id="3031301"/>
    <lineage>
        <taxon>Bacteria</taxon>
        <taxon>Pseudomonadati</taxon>
        <taxon>Pseudomonadota</taxon>
        <taxon>Betaproteobacteria</taxon>
        <taxon>Neisseriales</taxon>
        <taxon>Chitinibacteraceae</taxon>
        <taxon>Parachitinimonas</taxon>
    </lineage>
</organism>
<name>A0ABT7DWR8_9NEIS</name>
<dbReference type="Pfam" id="PF13417">
    <property type="entry name" value="GST_N_3"/>
    <property type="match status" value="1"/>
</dbReference>
<dbReference type="CDD" id="cd03042">
    <property type="entry name" value="GST_N_Zeta"/>
    <property type="match status" value="1"/>
</dbReference>
<dbReference type="SUPFAM" id="SSF52833">
    <property type="entry name" value="Thioredoxin-like"/>
    <property type="match status" value="1"/>
</dbReference>
<proteinExistence type="inferred from homology"/>
<dbReference type="PROSITE" id="PS50404">
    <property type="entry name" value="GST_NTER"/>
    <property type="match status" value="1"/>
</dbReference>
<dbReference type="SFLD" id="SFLDS00019">
    <property type="entry name" value="Glutathione_Transferase_(cytos"/>
    <property type="match status" value="1"/>
</dbReference>
<dbReference type="InterPro" id="IPR036282">
    <property type="entry name" value="Glutathione-S-Trfase_C_sf"/>
</dbReference>
<evidence type="ECO:0000313" key="5">
    <source>
        <dbReference type="Proteomes" id="UP001172778"/>
    </source>
</evidence>
<dbReference type="Gene3D" id="3.40.30.10">
    <property type="entry name" value="Glutaredoxin"/>
    <property type="match status" value="1"/>
</dbReference>
<feature type="domain" description="GST N-terminal" evidence="2">
    <location>
        <begin position="1"/>
        <end position="84"/>
    </location>
</feature>
<dbReference type="InterPro" id="IPR036249">
    <property type="entry name" value="Thioredoxin-like_sf"/>
</dbReference>
<gene>
    <name evidence="4" type="primary">maiA</name>
    <name evidence="4" type="ORF">PZA18_10615</name>
</gene>
<keyword evidence="4" id="KW-0413">Isomerase</keyword>
<dbReference type="GO" id="GO:0016034">
    <property type="term" value="F:maleylacetoacetate isomerase activity"/>
    <property type="evidence" value="ECO:0007669"/>
    <property type="project" value="UniProtKB-EC"/>
</dbReference>
<dbReference type="InterPro" id="IPR034330">
    <property type="entry name" value="GST_Zeta_C"/>
</dbReference>